<proteinExistence type="inferred from homology"/>
<dbReference type="Gene3D" id="3.30.70.1060">
    <property type="entry name" value="Dimeric alpha+beta barrel"/>
    <property type="match status" value="1"/>
</dbReference>
<evidence type="ECO:0000313" key="3">
    <source>
        <dbReference type="EMBL" id="MDR6533113.1"/>
    </source>
</evidence>
<gene>
    <name evidence="3" type="ORF">J2800_003874</name>
</gene>
<comment type="caution">
    <text evidence="3">The sequence shown here is derived from an EMBL/GenBank/DDBJ whole genome shotgun (WGS) entry which is preliminary data.</text>
</comment>
<reference evidence="3 4" key="1">
    <citation type="submission" date="2023-07" db="EMBL/GenBank/DDBJ databases">
        <title>Sorghum-associated microbial communities from plants grown in Nebraska, USA.</title>
        <authorList>
            <person name="Schachtman D."/>
        </authorList>
    </citation>
    <scope>NUCLEOTIDE SEQUENCE [LARGE SCALE GENOMIC DNA]</scope>
    <source>
        <strain evidence="3 4">DS2154</strain>
    </source>
</reference>
<dbReference type="SUPFAM" id="SSF54909">
    <property type="entry name" value="Dimeric alpha+beta barrel"/>
    <property type="match status" value="1"/>
</dbReference>
<dbReference type="PANTHER" id="PTHR35174">
    <property type="entry name" value="BLL7171 PROTEIN-RELATED"/>
    <property type="match status" value="1"/>
</dbReference>
<organism evidence="3 4">
    <name type="scientific">Caulobacter rhizosphaerae</name>
    <dbReference type="NCBI Taxonomy" id="2010972"/>
    <lineage>
        <taxon>Bacteria</taxon>
        <taxon>Pseudomonadati</taxon>
        <taxon>Pseudomonadota</taxon>
        <taxon>Alphaproteobacteria</taxon>
        <taxon>Caulobacterales</taxon>
        <taxon>Caulobacteraceae</taxon>
        <taxon>Caulobacter</taxon>
    </lineage>
</organism>
<name>A0ABU1N437_9CAUL</name>
<evidence type="ECO:0000313" key="4">
    <source>
        <dbReference type="Proteomes" id="UP001262754"/>
    </source>
</evidence>
<accession>A0ABU1N437</accession>
<feature type="domain" description="YCII-related" evidence="2">
    <location>
        <begin position="1"/>
        <end position="114"/>
    </location>
</feature>
<evidence type="ECO:0000256" key="1">
    <source>
        <dbReference type="ARBA" id="ARBA00007689"/>
    </source>
</evidence>
<protein>
    <recommendedName>
        <fullName evidence="2">YCII-related domain-containing protein</fullName>
    </recommendedName>
</protein>
<dbReference type="RefSeq" id="WP_163228575.1">
    <property type="nucleotide sequence ID" value="NZ_BMLD01000009.1"/>
</dbReference>
<keyword evidence="4" id="KW-1185">Reference proteome</keyword>
<evidence type="ECO:0000259" key="2">
    <source>
        <dbReference type="Pfam" id="PF03795"/>
    </source>
</evidence>
<dbReference type="Pfam" id="PF03795">
    <property type="entry name" value="YCII"/>
    <property type="match status" value="1"/>
</dbReference>
<dbReference type="InterPro" id="IPR005545">
    <property type="entry name" value="YCII"/>
</dbReference>
<dbReference type="InterPro" id="IPR011008">
    <property type="entry name" value="Dimeric_a/b-barrel"/>
</dbReference>
<dbReference type="PANTHER" id="PTHR35174:SF3">
    <property type="entry name" value="BLL7171 PROTEIN"/>
    <property type="match status" value="1"/>
</dbReference>
<dbReference type="Proteomes" id="UP001262754">
    <property type="component" value="Unassembled WGS sequence"/>
</dbReference>
<comment type="similarity">
    <text evidence="1">Belongs to the YciI family.</text>
</comment>
<dbReference type="EMBL" id="JAVDRL010000011">
    <property type="protein sequence ID" value="MDR6533113.1"/>
    <property type="molecule type" value="Genomic_DNA"/>
</dbReference>
<sequence>MQYALLIYEDETAYRDENGRAWQEIIVQHQAFAAELVEKGLLRGGAGLKTTNTATTVRRAGGQCGLHDGPFAESKEQLGGFYLIEAADLDEALAWARKLPLAGEGSVEVRPVIEGTT</sequence>